<organism evidence="1 2">
    <name type="scientific">Embleya hyalina</name>
    <dbReference type="NCBI Taxonomy" id="516124"/>
    <lineage>
        <taxon>Bacteria</taxon>
        <taxon>Bacillati</taxon>
        <taxon>Actinomycetota</taxon>
        <taxon>Actinomycetes</taxon>
        <taxon>Kitasatosporales</taxon>
        <taxon>Streptomycetaceae</taxon>
        <taxon>Embleya</taxon>
    </lineage>
</organism>
<protein>
    <submittedName>
        <fullName evidence="1">Uncharacterized protein</fullName>
    </submittedName>
</protein>
<proteinExistence type="predicted"/>
<dbReference type="AlphaFoldDB" id="A0A401YJE4"/>
<comment type="caution">
    <text evidence="1">The sequence shown here is derived from an EMBL/GenBank/DDBJ whole genome shotgun (WGS) entry which is preliminary data.</text>
</comment>
<evidence type="ECO:0000313" key="1">
    <source>
        <dbReference type="EMBL" id="GCD94707.1"/>
    </source>
</evidence>
<dbReference type="EMBL" id="BIFH01000016">
    <property type="protein sequence ID" value="GCD94707.1"/>
    <property type="molecule type" value="Genomic_DNA"/>
</dbReference>
<sequence>MNLQNLTEVRGKRYTVGGKPTEFQSRIDKMVLTAPTVPNPPGAQ</sequence>
<reference evidence="1 2" key="1">
    <citation type="submission" date="2018-12" db="EMBL/GenBank/DDBJ databases">
        <title>Draft genome sequence of Embleya hyalina NBRC 13850T.</title>
        <authorList>
            <person name="Komaki H."/>
            <person name="Hosoyama A."/>
            <person name="Kimura A."/>
            <person name="Ichikawa N."/>
            <person name="Tamura T."/>
        </authorList>
    </citation>
    <scope>NUCLEOTIDE SEQUENCE [LARGE SCALE GENOMIC DNA]</scope>
    <source>
        <strain evidence="1 2">NBRC 13850</strain>
    </source>
</reference>
<name>A0A401YJE4_9ACTN</name>
<keyword evidence="2" id="KW-1185">Reference proteome</keyword>
<dbReference type="Proteomes" id="UP000286931">
    <property type="component" value="Unassembled WGS sequence"/>
</dbReference>
<gene>
    <name evidence="1" type="ORF">EHYA_02376</name>
</gene>
<accession>A0A401YJE4</accession>
<evidence type="ECO:0000313" key="2">
    <source>
        <dbReference type="Proteomes" id="UP000286931"/>
    </source>
</evidence>